<evidence type="ECO:0000259" key="1">
    <source>
        <dbReference type="Pfam" id="PF14238"/>
    </source>
</evidence>
<dbReference type="AlphaFoldDB" id="A0A381NS05"/>
<feature type="domain" description="DUF4340" evidence="1">
    <location>
        <begin position="60"/>
        <end position="219"/>
    </location>
</feature>
<sequence length="300" mass="33311">MIQLVLVVLVWWLRFDDDEQGPETLLSFEPDSIQKIEISASGDEADMTLLRDADNWQLLSGIPADNEKVEQFLTKLADIDSGWPVAEKDTTAKRFEVTNENHQRRIVLSDADKVLGSLYLGTSPGYRKVHARAASGGPVYSIKFSVYEAGVDSSSWLNRSLLQPVGAVQELELEGVFSLSRDGDNGWVADQNVALDQDAVQTLIDRFRNLTVMDVYEEAVSDAPLLTYVVTDDEGSQQLSIVRLEKPDEDATSFRYVVSSNRREGQFELAAYIAERIETSIDDLVVSELGTEDVDAIVDG</sequence>
<dbReference type="InterPro" id="IPR025641">
    <property type="entry name" value="DUF4340"/>
</dbReference>
<reference evidence="2" key="1">
    <citation type="submission" date="2018-05" db="EMBL/GenBank/DDBJ databases">
        <authorList>
            <person name="Lanie J.A."/>
            <person name="Ng W.-L."/>
            <person name="Kazmierczak K.M."/>
            <person name="Andrzejewski T.M."/>
            <person name="Davidsen T.M."/>
            <person name="Wayne K.J."/>
            <person name="Tettelin H."/>
            <person name="Glass J.I."/>
            <person name="Rusch D."/>
            <person name="Podicherti R."/>
            <person name="Tsui H.-C.T."/>
            <person name="Winkler M.E."/>
        </authorList>
    </citation>
    <scope>NUCLEOTIDE SEQUENCE</scope>
</reference>
<protein>
    <recommendedName>
        <fullName evidence="1">DUF4340 domain-containing protein</fullName>
    </recommendedName>
</protein>
<evidence type="ECO:0000313" key="2">
    <source>
        <dbReference type="EMBL" id="SUZ57375.1"/>
    </source>
</evidence>
<organism evidence="2">
    <name type="scientific">marine metagenome</name>
    <dbReference type="NCBI Taxonomy" id="408172"/>
    <lineage>
        <taxon>unclassified sequences</taxon>
        <taxon>metagenomes</taxon>
        <taxon>ecological metagenomes</taxon>
    </lineage>
</organism>
<proteinExistence type="predicted"/>
<accession>A0A381NS05</accession>
<dbReference type="Pfam" id="PF14238">
    <property type="entry name" value="DUF4340"/>
    <property type="match status" value="1"/>
</dbReference>
<gene>
    <name evidence="2" type="ORF">METZ01_LOCUS10229</name>
</gene>
<name>A0A381NS05_9ZZZZ</name>
<dbReference type="EMBL" id="UINC01000555">
    <property type="protein sequence ID" value="SUZ57375.1"/>
    <property type="molecule type" value="Genomic_DNA"/>
</dbReference>